<dbReference type="Proteomes" id="UP000316123">
    <property type="component" value="Unassembled WGS sequence"/>
</dbReference>
<dbReference type="EMBL" id="VFEQ01000021">
    <property type="protein sequence ID" value="TWR53285.1"/>
    <property type="molecule type" value="Genomic_DNA"/>
</dbReference>
<reference evidence="1 2" key="1">
    <citation type="submission" date="2019-06" db="EMBL/GenBank/DDBJ databases">
        <title>Pseudomonas bimorpha sp. nov. isolated from bovine raw milk and skim milk concentrate.</title>
        <authorList>
            <person name="Hofmann K."/>
            <person name="Huptas C."/>
            <person name="Doll E."/>
            <person name="Scherer S."/>
            <person name="Wenning M."/>
        </authorList>
    </citation>
    <scope>NUCLEOTIDE SEQUENCE [LARGE SCALE GENOMIC DNA]</scope>
    <source>
        <strain evidence="1 2">DSM 13124</strain>
    </source>
</reference>
<accession>A0A9X9BN50</accession>
<dbReference type="OrthoDB" id="1998418at2"/>
<dbReference type="AlphaFoldDB" id="A0A9X9BN50"/>
<evidence type="ECO:0000313" key="1">
    <source>
        <dbReference type="EMBL" id="TWR53285.1"/>
    </source>
</evidence>
<sequence>MSDLRIALIAEGKTDLVVVEAALKAILLEPFVLKLIQPEASSRELGEGWGGVAKWCHQSVERGEGVLHDDPTLFLYDFYIIHLDADVAGMTYAHARLEELAQQHSWGALPCQMPCPVAQDSVTALRTVLLSWLGNPVPTSKTVICIPSKAIESWLAAAILPATATALTDIECNFNMKTVLAQLPKASRINKRADYILRAPLVQSRWKRVCQLCTQADVFDQDVRAV</sequence>
<name>A0A9X9BN50_PSEMA</name>
<comment type="caution">
    <text evidence="1">The sequence shown here is derived from an EMBL/GenBank/DDBJ whole genome shotgun (WGS) entry which is preliminary data.</text>
</comment>
<organism evidence="1 2">
    <name type="scientific">Pseudomonas marginalis</name>
    <name type="common">Pseudomonas panacis</name>
    <dbReference type="NCBI Taxonomy" id="298"/>
    <lineage>
        <taxon>Bacteria</taxon>
        <taxon>Pseudomonadati</taxon>
        <taxon>Pseudomonadota</taxon>
        <taxon>Gammaproteobacteria</taxon>
        <taxon>Pseudomonadales</taxon>
        <taxon>Pseudomonadaceae</taxon>
        <taxon>Pseudomonas</taxon>
    </lineage>
</organism>
<proteinExistence type="predicted"/>
<dbReference type="RefSeq" id="WP_065947218.1">
    <property type="nucleotide sequence ID" value="NZ_FNSU01000003.1"/>
</dbReference>
<protein>
    <recommendedName>
        <fullName evidence="3">DUF4276 family protein</fullName>
    </recommendedName>
</protein>
<evidence type="ECO:0000313" key="2">
    <source>
        <dbReference type="Proteomes" id="UP000316123"/>
    </source>
</evidence>
<evidence type="ECO:0008006" key="3">
    <source>
        <dbReference type="Google" id="ProtNLM"/>
    </source>
</evidence>
<gene>
    <name evidence="1" type="ORF">FIV41_24245</name>
</gene>